<protein>
    <recommendedName>
        <fullName evidence="4">Cell wall mannoprotein 1</fullName>
    </recommendedName>
</protein>
<evidence type="ECO:0000313" key="3">
    <source>
        <dbReference type="Proteomes" id="UP000295083"/>
    </source>
</evidence>
<reference evidence="2 3" key="1">
    <citation type="submission" date="2018-11" db="EMBL/GenBank/DDBJ databases">
        <title>Genome sequence and assembly of Colletotrichum spinosum.</title>
        <authorList>
            <person name="Gan P."/>
            <person name="Shirasu K."/>
        </authorList>
    </citation>
    <scope>NUCLEOTIDE SEQUENCE [LARGE SCALE GENOMIC DNA]</scope>
    <source>
        <strain evidence="2 3">CBS 515.97</strain>
    </source>
</reference>
<keyword evidence="3" id="KW-1185">Reference proteome</keyword>
<dbReference type="InterPro" id="IPR021054">
    <property type="entry name" value="Cell_wall_mannoprotein_1"/>
</dbReference>
<evidence type="ECO:0000256" key="1">
    <source>
        <dbReference type="SAM" id="SignalP"/>
    </source>
</evidence>
<dbReference type="AlphaFoldDB" id="A0A4R8Q9I9"/>
<dbReference type="Proteomes" id="UP000295083">
    <property type="component" value="Unassembled WGS sequence"/>
</dbReference>
<feature type="signal peptide" evidence="1">
    <location>
        <begin position="1"/>
        <end position="22"/>
    </location>
</feature>
<sequence length="245" mass="24514">MLFRSLFSSLTLTLLAAAPVLAAPVSLPEAKYKRDLKTIQTALNTINQALKGLDNSVKATTQITLGSGFQLLNAITTVRNSIEDATTQVQASEVLNRPDARNLKAATDALTNNVKVTISDVVDKKSLVDSLGATPLVAVALQDQKSVSVALANALVSKVPPELNADAQQSANALSTVLDAGIAIFAGTAPAPAPAPVQAAEVAAGAAGTCSAAAAQAAAPAASAAGNAARGAAGFLGGLMGMFGR</sequence>
<dbReference type="GO" id="GO:0005576">
    <property type="term" value="C:extracellular region"/>
    <property type="evidence" value="ECO:0007669"/>
    <property type="project" value="TreeGrafter"/>
</dbReference>
<dbReference type="Pfam" id="PF12296">
    <property type="entry name" value="HsbA"/>
    <property type="match status" value="1"/>
</dbReference>
<organism evidence="2 3">
    <name type="scientific">Colletotrichum spinosum</name>
    <dbReference type="NCBI Taxonomy" id="1347390"/>
    <lineage>
        <taxon>Eukaryota</taxon>
        <taxon>Fungi</taxon>
        <taxon>Dikarya</taxon>
        <taxon>Ascomycota</taxon>
        <taxon>Pezizomycotina</taxon>
        <taxon>Sordariomycetes</taxon>
        <taxon>Hypocreomycetidae</taxon>
        <taxon>Glomerellales</taxon>
        <taxon>Glomerellaceae</taxon>
        <taxon>Colletotrichum</taxon>
        <taxon>Colletotrichum orbiculare species complex</taxon>
    </lineage>
</organism>
<comment type="caution">
    <text evidence="2">The sequence shown here is derived from an EMBL/GenBank/DDBJ whole genome shotgun (WGS) entry which is preliminary data.</text>
</comment>
<evidence type="ECO:0008006" key="4">
    <source>
        <dbReference type="Google" id="ProtNLM"/>
    </source>
</evidence>
<proteinExistence type="predicted"/>
<dbReference type="Gene3D" id="1.20.1280.140">
    <property type="match status" value="1"/>
</dbReference>
<dbReference type="PANTHER" id="PTHR38123:SF6">
    <property type="entry name" value="CELL WALL SERINE-THREONINE-RICH GALACTOMANNOPROTEIN MP1 (AFU_ORTHOLOGUE AFUA_4G03240)"/>
    <property type="match status" value="1"/>
</dbReference>
<name>A0A4R8Q9I9_9PEZI</name>
<evidence type="ECO:0000313" key="2">
    <source>
        <dbReference type="EMBL" id="TDZ34020.1"/>
    </source>
</evidence>
<keyword evidence="1" id="KW-0732">Signal</keyword>
<gene>
    <name evidence="2" type="ORF">C8035_v000684</name>
</gene>
<feature type="chain" id="PRO_5020467367" description="Cell wall mannoprotein 1" evidence="1">
    <location>
        <begin position="23"/>
        <end position="245"/>
    </location>
</feature>
<dbReference type="EMBL" id="QAPG01000057">
    <property type="protein sequence ID" value="TDZ34020.1"/>
    <property type="molecule type" value="Genomic_DNA"/>
</dbReference>
<dbReference type="PANTHER" id="PTHR38123">
    <property type="entry name" value="CELL WALL SERINE-THREONINE-RICH GALACTOMANNOPROTEIN MP1 (AFU_ORTHOLOGUE AFUA_4G03240)"/>
    <property type="match status" value="1"/>
</dbReference>
<accession>A0A4R8Q9I9</accession>